<reference evidence="2 3" key="1">
    <citation type="submission" date="2014-04" db="EMBL/GenBank/DDBJ databases">
        <authorList>
            <consortium name="DOE Joint Genome Institute"/>
            <person name="Kuo A."/>
            <person name="Kohler A."/>
            <person name="Nagy L.G."/>
            <person name="Floudas D."/>
            <person name="Copeland A."/>
            <person name="Barry K.W."/>
            <person name="Cichocki N."/>
            <person name="Veneault-Fourrey C."/>
            <person name="LaButti K."/>
            <person name="Lindquist E.A."/>
            <person name="Lipzen A."/>
            <person name="Lundell T."/>
            <person name="Morin E."/>
            <person name="Murat C."/>
            <person name="Sun H."/>
            <person name="Tunlid A."/>
            <person name="Henrissat B."/>
            <person name="Grigoriev I.V."/>
            <person name="Hibbett D.S."/>
            <person name="Martin F."/>
            <person name="Nordberg H.P."/>
            <person name="Cantor M.N."/>
            <person name="Hua S.X."/>
        </authorList>
    </citation>
    <scope>NUCLEOTIDE SEQUENCE [LARGE SCALE GENOMIC DNA]</scope>
    <source>
        <strain evidence="2 3">Foug A</strain>
    </source>
</reference>
<organism evidence="2 3">
    <name type="scientific">Scleroderma citrinum Foug A</name>
    <dbReference type="NCBI Taxonomy" id="1036808"/>
    <lineage>
        <taxon>Eukaryota</taxon>
        <taxon>Fungi</taxon>
        <taxon>Dikarya</taxon>
        <taxon>Basidiomycota</taxon>
        <taxon>Agaricomycotina</taxon>
        <taxon>Agaricomycetes</taxon>
        <taxon>Agaricomycetidae</taxon>
        <taxon>Boletales</taxon>
        <taxon>Sclerodermatineae</taxon>
        <taxon>Sclerodermataceae</taxon>
        <taxon>Scleroderma</taxon>
    </lineage>
</organism>
<evidence type="ECO:0000256" key="1">
    <source>
        <dbReference type="SAM" id="MobiDB-lite"/>
    </source>
</evidence>
<protein>
    <submittedName>
        <fullName evidence="2">Uncharacterized protein</fullName>
    </submittedName>
</protein>
<gene>
    <name evidence="2" type="ORF">SCLCIDRAFT_29557</name>
</gene>
<reference evidence="3" key="2">
    <citation type="submission" date="2015-01" db="EMBL/GenBank/DDBJ databases">
        <title>Evolutionary Origins and Diversification of the Mycorrhizal Mutualists.</title>
        <authorList>
            <consortium name="DOE Joint Genome Institute"/>
            <consortium name="Mycorrhizal Genomics Consortium"/>
            <person name="Kohler A."/>
            <person name="Kuo A."/>
            <person name="Nagy L.G."/>
            <person name="Floudas D."/>
            <person name="Copeland A."/>
            <person name="Barry K.W."/>
            <person name="Cichocki N."/>
            <person name="Veneault-Fourrey C."/>
            <person name="LaButti K."/>
            <person name="Lindquist E.A."/>
            <person name="Lipzen A."/>
            <person name="Lundell T."/>
            <person name="Morin E."/>
            <person name="Murat C."/>
            <person name="Riley R."/>
            <person name="Ohm R."/>
            <person name="Sun H."/>
            <person name="Tunlid A."/>
            <person name="Henrissat B."/>
            <person name="Grigoriev I.V."/>
            <person name="Hibbett D.S."/>
            <person name="Martin F."/>
        </authorList>
    </citation>
    <scope>NUCLEOTIDE SEQUENCE [LARGE SCALE GENOMIC DNA]</scope>
    <source>
        <strain evidence="3">Foug A</strain>
    </source>
</reference>
<dbReference type="OrthoDB" id="2659660at2759"/>
<accession>A0A0C3DKC1</accession>
<feature type="region of interest" description="Disordered" evidence="1">
    <location>
        <begin position="96"/>
        <end position="116"/>
    </location>
</feature>
<proteinExistence type="predicted"/>
<feature type="region of interest" description="Disordered" evidence="1">
    <location>
        <begin position="1"/>
        <end position="20"/>
    </location>
</feature>
<evidence type="ECO:0000313" key="2">
    <source>
        <dbReference type="EMBL" id="KIM56516.1"/>
    </source>
</evidence>
<dbReference type="HOGENOM" id="CLU_467813_0_0_1"/>
<evidence type="ECO:0000313" key="3">
    <source>
        <dbReference type="Proteomes" id="UP000053989"/>
    </source>
</evidence>
<keyword evidence="3" id="KW-1185">Reference proteome</keyword>
<sequence>MSILPLPMRTPPSSPSSPSTTFFIDQGKKFDVIVQLLKQLEGCTRMAGELVDLVDFSPSEKLFPSSPISTSSISSQLSGFKALGLWDIPTIPAPDSISGGPTPDLAPGPHPFNPSDRINPNGPIGLYVPGELTLDGHAQCMYNGFVYDVPLPSENGQLYLVTVGRRVGITVGWPATSPYVTGVSGATCCKVNSLEEGVAAMYRCNFLLPRLCPGYTFCKQQLDNQNCAHEILSTPRFTTSRPHSLIQANLGQSRNTSFAVYYPYAGTDWMLLCDVSQSSGLPVNQKLMSNTQYFWAVIGGEAPGVYHDCPQIDCGRSTPPLPLAIQCTSLKEASQVFKSLQGIISSLDTQPSHQRLLAAFNNITVRGLLDDGPEFYAVVIGSPPGIHRTLQSVKTAEGSWKYIITRRTETFWEALAFIIVKGITNRMPALLTAADIASDAVSSVDELEDVFQTLSVTPPSPSFTLSSSVASASSLASSSLSSTSRADASPLIYTHVHNLRGILSSNYCQTSTSRVEGQAKSLGALAAQYLALHGYGTADVTTIVQIHQQARSNDQFVLDLAKYGMPITEARFLLILITQSYKQ</sequence>
<dbReference type="AlphaFoldDB" id="A0A0C3DKC1"/>
<dbReference type="InParanoid" id="A0A0C3DKC1"/>
<dbReference type="EMBL" id="KN822115">
    <property type="protein sequence ID" value="KIM56516.1"/>
    <property type="molecule type" value="Genomic_DNA"/>
</dbReference>
<name>A0A0C3DKC1_9AGAM</name>
<dbReference type="Proteomes" id="UP000053989">
    <property type="component" value="Unassembled WGS sequence"/>
</dbReference>